<gene>
    <name evidence="1" type="ORF">F53441_3178</name>
</gene>
<protein>
    <submittedName>
        <fullName evidence="1">Uncharacterized protein</fullName>
    </submittedName>
</protein>
<evidence type="ECO:0000313" key="2">
    <source>
        <dbReference type="Proteomes" id="UP000605986"/>
    </source>
</evidence>
<sequence>MCGIVPFFRGLYEDLMEAIDDLFPNRAVDSAPLINNNRQYFQPQVNQQGYTSAARPVSERENLRRVTERLEVRAAAARMPDPSRGPPTK</sequence>
<accession>A0A8H4KR15</accession>
<dbReference type="AlphaFoldDB" id="A0A8H4KR15"/>
<reference evidence="1" key="1">
    <citation type="submission" date="2020-01" db="EMBL/GenBank/DDBJ databases">
        <title>Identification and distribution of gene clusters putatively required for synthesis of sphingolipid metabolism inhibitors in phylogenetically diverse species of the filamentous fungus Fusarium.</title>
        <authorList>
            <person name="Kim H.-S."/>
            <person name="Busman M."/>
            <person name="Brown D.W."/>
            <person name="Divon H."/>
            <person name="Uhlig S."/>
            <person name="Proctor R.H."/>
        </authorList>
    </citation>
    <scope>NUCLEOTIDE SEQUENCE</scope>
    <source>
        <strain evidence="1">NRRL 53441</strain>
    </source>
</reference>
<dbReference type="EMBL" id="JAADJG010000130">
    <property type="protein sequence ID" value="KAF4454178.1"/>
    <property type="molecule type" value="Genomic_DNA"/>
</dbReference>
<keyword evidence="2" id="KW-1185">Reference proteome</keyword>
<comment type="caution">
    <text evidence="1">The sequence shown here is derived from an EMBL/GenBank/DDBJ whole genome shotgun (WGS) entry which is preliminary data.</text>
</comment>
<dbReference type="Proteomes" id="UP000605986">
    <property type="component" value="Unassembled WGS sequence"/>
</dbReference>
<dbReference type="OrthoDB" id="5018427at2759"/>
<organism evidence="1 2">
    <name type="scientific">Fusarium austroafricanum</name>
    <dbReference type="NCBI Taxonomy" id="2364996"/>
    <lineage>
        <taxon>Eukaryota</taxon>
        <taxon>Fungi</taxon>
        <taxon>Dikarya</taxon>
        <taxon>Ascomycota</taxon>
        <taxon>Pezizomycotina</taxon>
        <taxon>Sordariomycetes</taxon>
        <taxon>Hypocreomycetidae</taxon>
        <taxon>Hypocreales</taxon>
        <taxon>Nectriaceae</taxon>
        <taxon>Fusarium</taxon>
        <taxon>Fusarium concolor species complex</taxon>
    </lineage>
</organism>
<evidence type="ECO:0000313" key="1">
    <source>
        <dbReference type="EMBL" id="KAF4454178.1"/>
    </source>
</evidence>
<proteinExistence type="predicted"/>
<name>A0A8H4KR15_9HYPO</name>